<keyword evidence="1" id="KW-0472">Membrane</keyword>
<reference evidence="2 3" key="1">
    <citation type="journal article" date="2015" name="Nature">
        <title>rRNA introns, odd ribosomes, and small enigmatic genomes across a large radiation of phyla.</title>
        <authorList>
            <person name="Brown C.T."/>
            <person name="Hug L.A."/>
            <person name="Thomas B.C."/>
            <person name="Sharon I."/>
            <person name="Castelle C.J."/>
            <person name="Singh A."/>
            <person name="Wilkins M.J."/>
            <person name="Williams K.H."/>
            <person name="Banfield J.F."/>
        </authorList>
    </citation>
    <scope>NUCLEOTIDE SEQUENCE [LARGE SCALE GENOMIC DNA]</scope>
</reference>
<dbReference type="Proteomes" id="UP000034072">
    <property type="component" value="Unassembled WGS sequence"/>
</dbReference>
<evidence type="ECO:0000256" key="1">
    <source>
        <dbReference type="SAM" id="Phobius"/>
    </source>
</evidence>
<evidence type="ECO:0000313" key="3">
    <source>
        <dbReference type="Proteomes" id="UP000034072"/>
    </source>
</evidence>
<keyword evidence="1" id="KW-1133">Transmembrane helix</keyword>
<evidence type="ECO:0000313" key="2">
    <source>
        <dbReference type="EMBL" id="KKR40664.1"/>
    </source>
</evidence>
<accession>A0A0G0QJY3</accession>
<dbReference type="EMBL" id="LBXZ01000006">
    <property type="protein sequence ID" value="KKR40664.1"/>
    <property type="molecule type" value="Genomic_DNA"/>
</dbReference>
<dbReference type="AlphaFoldDB" id="A0A0G0QJY3"/>
<sequence>MRLKLASKNNQGGFALIDILVAITIIAAMSGLLLSNFSKTRLNLNESAGILVAAIRAAEVKTTSSTTYEDAHRCGFGLRVYDTKSVALYAGPTTNNPSDCGDKKFDADLGYKIIENIKLIDLRVEIKREVPPAEDLDVFFTPPEPKTCINGIDELLGTCPANRSGRLVIGKIDEDCTSSLCKTICVYGTGRIETYDDSISCP</sequence>
<protein>
    <submittedName>
        <fullName evidence="2">Uncharacterized protein</fullName>
    </submittedName>
</protein>
<feature type="transmembrane region" description="Helical" evidence="1">
    <location>
        <begin position="12"/>
        <end position="34"/>
    </location>
</feature>
<proteinExistence type="predicted"/>
<gene>
    <name evidence="2" type="ORF">UT75_C0006G0043</name>
</gene>
<name>A0A0G0QJY3_9BACT</name>
<keyword evidence="1" id="KW-0812">Transmembrane</keyword>
<comment type="caution">
    <text evidence="2">The sequence shown here is derived from an EMBL/GenBank/DDBJ whole genome shotgun (WGS) entry which is preliminary data.</text>
</comment>
<organism evidence="2 3">
    <name type="scientific">Candidatus Yanofskybacteria bacterium GW2011_GWE2_40_11</name>
    <dbReference type="NCBI Taxonomy" id="1619033"/>
    <lineage>
        <taxon>Bacteria</taxon>
        <taxon>Candidatus Yanofskyibacteriota</taxon>
    </lineage>
</organism>